<dbReference type="PROSITE" id="PS51253">
    <property type="entry name" value="HTH_CENPB"/>
    <property type="match status" value="1"/>
</dbReference>
<sequence length="479" mass="55894">MPPIRTESSYTRANQEGRLLLAIQALKNDAKLSVRRAARIFEVPETTLRERRSGINERATTRANNHKLTQLEEESLEKWIIAMDDRGTAPRHELVREMANLLLSQRGKTSLIRVGKNWVTNYIKRYPELDFCYIHCRDYQRALCDNPKFIQGWFNCVQKIICEYGIYQDNIYNFDETGFAIGLCSTAKVVIYAGYYGRRAKIQSGNCEWITAIETINVSGWVLSSFIVFKAKIYNSVWFSLQIDYSRNYQTKNNWHLLILDRYSSYITGQFDQICEKNNIISIVMPLYLFHLLQLFDIDCFSIIKQEYSQLVQSIMVNSLNYIDKLDFLFNYPFAHTKIYTISIIQSIVGQKRVIVVDLFYIYLRNLSIFNVKQDQLANYYNIDIEKALIQIEQLAKGARASMHDKTLYLADLDRIRTENTKQRRKRAIPSTYIHRTEGCTKEQWEKESIQTNTTTDVVASKPSAAGQYTYQRAPPRAV</sequence>
<evidence type="ECO:0000256" key="1">
    <source>
        <dbReference type="ARBA" id="ARBA00004123"/>
    </source>
</evidence>
<dbReference type="InterPro" id="IPR007889">
    <property type="entry name" value="HTH_Psq"/>
</dbReference>
<organism evidence="5 6">
    <name type="scientific">Penicillium hetheringtonii</name>
    <dbReference type="NCBI Taxonomy" id="911720"/>
    <lineage>
        <taxon>Eukaryota</taxon>
        <taxon>Fungi</taxon>
        <taxon>Dikarya</taxon>
        <taxon>Ascomycota</taxon>
        <taxon>Pezizomycotina</taxon>
        <taxon>Eurotiomycetes</taxon>
        <taxon>Eurotiomycetidae</taxon>
        <taxon>Eurotiales</taxon>
        <taxon>Aspergillaceae</taxon>
        <taxon>Penicillium</taxon>
    </lineage>
</organism>
<evidence type="ECO:0000256" key="3">
    <source>
        <dbReference type="ARBA" id="ARBA00023242"/>
    </source>
</evidence>
<dbReference type="GO" id="GO:0005634">
    <property type="term" value="C:nucleus"/>
    <property type="evidence" value="ECO:0007669"/>
    <property type="project" value="UniProtKB-SubCell"/>
</dbReference>
<dbReference type="Pfam" id="PF03221">
    <property type="entry name" value="HTH_Tnp_Tc5"/>
    <property type="match status" value="1"/>
</dbReference>
<name>A0AAD6H225_9EURO</name>
<comment type="subcellular location">
    <subcellularLocation>
        <location evidence="1">Nucleus</location>
    </subcellularLocation>
</comment>
<dbReference type="Pfam" id="PF05225">
    <property type="entry name" value="HTH_psq"/>
    <property type="match status" value="1"/>
</dbReference>
<evidence type="ECO:0000313" key="5">
    <source>
        <dbReference type="EMBL" id="KAJ5599716.1"/>
    </source>
</evidence>
<dbReference type="Proteomes" id="UP001216150">
    <property type="component" value="Unassembled WGS sequence"/>
</dbReference>
<dbReference type="InterPro" id="IPR004875">
    <property type="entry name" value="DDE_SF_endonuclease_dom"/>
</dbReference>
<keyword evidence="6" id="KW-1185">Reference proteome</keyword>
<keyword evidence="3" id="KW-0539">Nucleus</keyword>
<proteinExistence type="predicted"/>
<evidence type="ECO:0000259" key="4">
    <source>
        <dbReference type="PROSITE" id="PS51253"/>
    </source>
</evidence>
<keyword evidence="2" id="KW-0238">DNA-binding</keyword>
<gene>
    <name evidence="5" type="ORF">N7450_000783</name>
</gene>
<feature type="domain" description="HTH CENPB-type" evidence="4">
    <location>
        <begin position="60"/>
        <end position="132"/>
    </location>
</feature>
<evidence type="ECO:0000256" key="2">
    <source>
        <dbReference type="ARBA" id="ARBA00023125"/>
    </source>
</evidence>
<reference evidence="5 6" key="1">
    <citation type="journal article" date="2023" name="IMA Fungus">
        <title>Comparative genomic study of the Penicillium genus elucidates a diverse pangenome and 15 lateral gene transfer events.</title>
        <authorList>
            <person name="Petersen C."/>
            <person name="Sorensen T."/>
            <person name="Nielsen M.R."/>
            <person name="Sondergaard T.E."/>
            <person name="Sorensen J.L."/>
            <person name="Fitzpatrick D.A."/>
            <person name="Frisvad J.C."/>
            <person name="Nielsen K.L."/>
        </authorList>
    </citation>
    <scope>NUCLEOTIDE SEQUENCE [LARGE SCALE GENOMIC DNA]</scope>
    <source>
        <strain evidence="5 6">IBT 29057</strain>
    </source>
</reference>
<dbReference type="GO" id="GO:0003677">
    <property type="term" value="F:DNA binding"/>
    <property type="evidence" value="ECO:0007669"/>
    <property type="project" value="UniProtKB-KW"/>
</dbReference>
<dbReference type="AlphaFoldDB" id="A0AAD6H225"/>
<protein>
    <recommendedName>
        <fullName evidence="4">HTH CENPB-type domain-containing protein</fullName>
    </recommendedName>
</protein>
<evidence type="ECO:0000313" key="6">
    <source>
        <dbReference type="Proteomes" id="UP001216150"/>
    </source>
</evidence>
<dbReference type="SUPFAM" id="SSF46689">
    <property type="entry name" value="Homeodomain-like"/>
    <property type="match status" value="1"/>
</dbReference>
<dbReference type="EMBL" id="JAQJAC010000001">
    <property type="protein sequence ID" value="KAJ5599716.1"/>
    <property type="molecule type" value="Genomic_DNA"/>
</dbReference>
<comment type="caution">
    <text evidence="5">The sequence shown here is derived from an EMBL/GenBank/DDBJ whole genome shotgun (WGS) entry which is preliminary data.</text>
</comment>
<feature type="non-terminal residue" evidence="5">
    <location>
        <position position="479"/>
    </location>
</feature>
<accession>A0AAD6H225</accession>
<dbReference type="InterPro" id="IPR006600">
    <property type="entry name" value="HTH_CenpB_DNA-bd_dom"/>
</dbReference>
<dbReference type="Gene3D" id="1.10.10.60">
    <property type="entry name" value="Homeodomain-like"/>
    <property type="match status" value="1"/>
</dbReference>
<dbReference type="SMART" id="SM00674">
    <property type="entry name" value="CENPB"/>
    <property type="match status" value="1"/>
</dbReference>
<dbReference type="Pfam" id="PF03184">
    <property type="entry name" value="DDE_1"/>
    <property type="match status" value="1"/>
</dbReference>
<dbReference type="InterPro" id="IPR009057">
    <property type="entry name" value="Homeodomain-like_sf"/>
</dbReference>